<gene>
    <name evidence="3" type="ORF">EBB54_14115</name>
</gene>
<dbReference type="RefSeq" id="WP_125127847.1">
    <property type="nucleotide sequence ID" value="NZ_RHJS01000002.1"/>
</dbReference>
<dbReference type="PANTHER" id="PTHR45947">
    <property type="entry name" value="SULFOQUINOVOSYL TRANSFERASE SQD2"/>
    <property type="match status" value="1"/>
</dbReference>
<dbReference type="CDD" id="cd03801">
    <property type="entry name" value="GT4_PimA-like"/>
    <property type="match status" value="1"/>
</dbReference>
<dbReference type="Pfam" id="PF00534">
    <property type="entry name" value="Glycos_transf_1"/>
    <property type="match status" value="1"/>
</dbReference>
<keyword evidence="4" id="KW-1185">Reference proteome</keyword>
<proteinExistence type="predicted"/>
<dbReference type="Proteomes" id="UP000274920">
    <property type="component" value="Unassembled WGS sequence"/>
</dbReference>
<dbReference type="PANTHER" id="PTHR45947:SF3">
    <property type="entry name" value="SULFOQUINOVOSYL TRANSFERASE SQD2"/>
    <property type="match status" value="1"/>
</dbReference>
<feature type="domain" description="Glycosyltransferase subfamily 4-like N-terminal" evidence="2">
    <location>
        <begin position="18"/>
        <end position="179"/>
    </location>
</feature>
<dbReference type="EMBL" id="RHJS01000002">
    <property type="protein sequence ID" value="RRK32370.1"/>
    <property type="molecule type" value="Genomic_DNA"/>
</dbReference>
<dbReference type="InterPro" id="IPR028098">
    <property type="entry name" value="Glyco_trans_4-like_N"/>
</dbReference>
<organism evidence="3 4">
    <name type="scientific">Schaedlerella arabinosiphila</name>
    <dbReference type="NCBI Taxonomy" id="2044587"/>
    <lineage>
        <taxon>Bacteria</taxon>
        <taxon>Bacillati</taxon>
        <taxon>Bacillota</taxon>
        <taxon>Clostridia</taxon>
        <taxon>Lachnospirales</taxon>
        <taxon>Lachnospiraceae</taxon>
        <taxon>Schaedlerella</taxon>
    </lineage>
</organism>
<evidence type="ECO:0000313" key="4">
    <source>
        <dbReference type="Proteomes" id="UP000274920"/>
    </source>
</evidence>
<dbReference type="Gene3D" id="3.40.50.2000">
    <property type="entry name" value="Glycogen Phosphorylase B"/>
    <property type="match status" value="2"/>
</dbReference>
<dbReference type="InterPro" id="IPR050194">
    <property type="entry name" value="Glycosyltransferase_grp1"/>
</dbReference>
<evidence type="ECO:0000313" key="3">
    <source>
        <dbReference type="EMBL" id="RRK32370.1"/>
    </source>
</evidence>
<dbReference type="GO" id="GO:0016757">
    <property type="term" value="F:glycosyltransferase activity"/>
    <property type="evidence" value="ECO:0007669"/>
    <property type="project" value="InterPro"/>
</dbReference>
<dbReference type="Pfam" id="PF13439">
    <property type="entry name" value="Glyco_transf_4"/>
    <property type="match status" value="1"/>
</dbReference>
<sequence>MKVLHINCNYLLTRLHQNMIVHLESNGVDCTVFVAVVDDSAGVISLRDKEIVSKCIKRRDRLLFFHKQEKIFKMIEKEIDVKAFDCIHAYTLFTDGYCARRLSQKYNIPYVVAVRNTDINYFFKYRPWLKRYGLNVVKNAENVFFLSTPYRDYLFNKYLHGYYYNCLRHKCKVIPNGIDNYWFDIDRTKHKEHDIEKKKLRIAYVGEVSKNKNLLTTIKALDILKKQGWEIQYNFAGKIKSQRLFKQVMQKKYCNYKGILAKEEVKGLYDASDVFVMPSFYESFGLVYAEAMSQGLPVVYTRGQGFDQWFPDGEVGWSVDPNRPNEIVNAILKITEDYKRYEENALRGSNRFNWTRIVVEYLEIYKGVEKHRLDKEGTSD</sequence>
<evidence type="ECO:0000259" key="2">
    <source>
        <dbReference type="Pfam" id="PF13439"/>
    </source>
</evidence>
<reference evidence="3" key="1">
    <citation type="submission" date="2018-10" db="EMBL/GenBank/DDBJ databases">
        <title>Schaedlerella arabinophila gen. nov. sp. nov., isolated from the mouse intestinal tract and comparative analysis with the genome of the closely related altered Schaedler flora strain ASF502.</title>
        <authorList>
            <person name="Miyake S."/>
            <person name="Soh M."/>
            <person name="Seedorf H."/>
        </authorList>
    </citation>
    <scope>NUCLEOTIDE SEQUENCE [LARGE SCALE GENOMIC DNA]</scope>
    <source>
        <strain evidence="3">DSM 106076</strain>
    </source>
</reference>
<keyword evidence="3" id="KW-0808">Transferase</keyword>
<accession>A0A3R8LZ39</accession>
<comment type="caution">
    <text evidence="3">The sequence shown here is derived from an EMBL/GenBank/DDBJ whole genome shotgun (WGS) entry which is preliminary data.</text>
</comment>
<protein>
    <submittedName>
        <fullName evidence="3">Glycosyltransferase</fullName>
    </submittedName>
</protein>
<name>A0A3R8LZ39_9FIRM</name>
<dbReference type="SUPFAM" id="SSF53756">
    <property type="entry name" value="UDP-Glycosyltransferase/glycogen phosphorylase"/>
    <property type="match status" value="1"/>
</dbReference>
<dbReference type="AlphaFoldDB" id="A0A3R8LZ39"/>
<feature type="domain" description="Glycosyl transferase family 1" evidence="1">
    <location>
        <begin position="187"/>
        <end position="342"/>
    </location>
</feature>
<dbReference type="InterPro" id="IPR001296">
    <property type="entry name" value="Glyco_trans_1"/>
</dbReference>
<evidence type="ECO:0000259" key="1">
    <source>
        <dbReference type="Pfam" id="PF00534"/>
    </source>
</evidence>